<name>A0ABM7X9P5_9BACT</name>
<accession>A0ABM7X9P5</accession>
<organism evidence="1 2">
    <name type="scientific">Anaeromyxobacter paludicola</name>
    <dbReference type="NCBI Taxonomy" id="2918171"/>
    <lineage>
        <taxon>Bacteria</taxon>
        <taxon>Pseudomonadati</taxon>
        <taxon>Myxococcota</taxon>
        <taxon>Myxococcia</taxon>
        <taxon>Myxococcales</taxon>
        <taxon>Cystobacterineae</taxon>
        <taxon>Anaeromyxobacteraceae</taxon>
        <taxon>Anaeromyxobacter</taxon>
    </lineage>
</organism>
<dbReference type="EMBL" id="AP025592">
    <property type="protein sequence ID" value="BDG08579.1"/>
    <property type="molecule type" value="Genomic_DNA"/>
</dbReference>
<proteinExistence type="predicted"/>
<evidence type="ECO:0000313" key="1">
    <source>
        <dbReference type="EMBL" id="BDG08579.1"/>
    </source>
</evidence>
<gene>
    <name evidence="1" type="ORF">AMPC_16920</name>
</gene>
<protein>
    <submittedName>
        <fullName evidence="1">Uncharacterized protein</fullName>
    </submittedName>
</protein>
<dbReference type="Proteomes" id="UP001162734">
    <property type="component" value="Chromosome"/>
</dbReference>
<reference evidence="2" key="1">
    <citation type="journal article" date="2022" name="Int. J. Syst. Evol. Microbiol.">
        <title>Anaeromyxobacter oryzae sp. nov., Anaeromyxobacter diazotrophicus sp. nov. and Anaeromyxobacter paludicola sp. nov., isolated from paddy soils.</title>
        <authorList>
            <person name="Itoh H."/>
            <person name="Xu Z."/>
            <person name="Mise K."/>
            <person name="Masuda Y."/>
            <person name="Ushijima N."/>
            <person name="Hayakawa C."/>
            <person name="Shiratori Y."/>
            <person name="Senoo K."/>
        </authorList>
    </citation>
    <scope>NUCLEOTIDE SEQUENCE [LARGE SCALE GENOMIC DNA]</scope>
    <source>
        <strain evidence="2">Red630</strain>
    </source>
</reference>
<evidence type="ECO:0000313" key="2">
    <source>
        <dbReference type="Proteomes" id="UP001162734"/>
    </source>
</evidence>
<sequence>MDRMAQDLWRAAIEEIRGLRRDVQEITAVLKDAAARPAETAEWNAGPLARQGRSFALDANRRRKVEAGLALDLPAVLRADAPAFDLETMLSRFDQLWRR</sequence>
<keyword evidence="2" id="KW-1185">Reference proteome</keyword>